<dbReference type="EC" id="2.1.1.201" evidence="6"/>
<evidence type="ECO:0000256" key="2">
    <source>
        <dbReference type="ARBA" id="ARBA00022603"/>
    </source>
</evidence>
<keyword evidence="5 6" id="KW-0949">S-adenosyl-L-methionine</keyword>
<dbReference type="InterPro" id="IPR023576">
    <property type="entry name" value="UbiE/COQ5_MeTrFase_CS"/>
</dbReference>
<sequence length="232" mass="26703">MSIKNKIQEIFDSVASHYDIMNDLMSLGMHRVWKNTMVNSIRFTKNAKVLDIAGGTGDIAERIARIEPSSKITVCDINQNMLNYGRDKVINANQLKLKWVCADAEHLPFRDSVFDYCTIAFGIRNIADRKKALTEIYRVLKPAGQFTCLEFAPMHYQHKAFITLYDLYSFKVIPEIGNIIAKDRSAYEYLVSSIRKFPIQIDFKKEIENAGFINVRFNNMSYGIVALYYGKK</sequence>
<dbReference type="GO" id="GO:0008425">
    <property type="term" value="F:2-methoxy-6-polyprenyl-1,4-benzoquinol methyltransferase activity"/>
    <property type="evidence" value="ECO:0007669"/>
    <property type="project" value="UniProtKB-UniRule"/>
</dbReference>
<comment type="pathway">
    <text evidence="6">Quinol/quinone metabolism; menaquinone biosynthesis; menaquinol from 1,4-dihydroxy-2-naphthoate: step 2/2.</text>
</comment>
<evidence type="ECO:0000313" key="8">
    <source>
        <dbReference type="Proteomes" id="UP000175679"/>
    </source>
</evidence>
<organism evidence="7 8">
    <name type="scientific">Wolbachia pipientis</name>
    <dbReference type="NCBI Taxonomy" id="955"/>
    <lineage>
        <taxon>Bacteria</taxon>
        <taxon>Pseudomonadati</taxon>
        <taxon>Pseudomonadota</taxon>
        <taxon>Alphaproteobacteria</taxon>
        <taxon>Rickettsiales</taxon>
        <taxon>Anaplasmataceae</taxon>
        <taxon>Wolbachieae</taxon>
        <taxon>Wolbachia</taxon>
    </lineage>
</organism>
<comment type="catalytic activity">
    <reaction evidence="6">
        <text>a 2-methoxy-6-(all-trans-polyprenyl)benzene-1,4-diol + S-adenosyl-L-methionine = a 5-methoxy-2-methyl-3-(all-trans-polyprenyl)benzene-1,4-diol + S-adenosyl-L-homocysteine + H(+)</text>
        <dbReference type="Rhea" id="RHEA:28286"/>
        <dbReference type="Rhea" id="RHEA-COMP:10858"/>
        <dbReference type="Rhea" id="RHEA-COMP:10859"/>
        <dbReference type="ChEBI" id="CHEBI:15378"/>
        <dbReference type="ChEBI" id="CHEBI:57856"/>
        <dbReference type="ChEBI" id="CHEBI:59789"/>
        <dbReference type="ChEBI" id="CHEBI:84166"/>
        <dbReference type="ChEBI" id="CHEBI:84167"/>
        <dbReference type="EC" id="2.1.1.201"/>
    </reaction>
</comment>
<keyword evidence="1 6" id="KW-0474">Menaquinone biosynthesis</keyword>
<feature type="binding site" evidence="6">
    <location>
        <position position="76"/>
    </location>
    <ligand>
        <name>S-adenosyl-L-methionine</name>
        <dbReference type="ChEBI" id="CHEBI:59789"/>
    </ligand>
</feature>
<keyword evidence="2 6" id="KW-0489">Methyltransferase</keyword>
<gene>
    <name evidence="6" type="primary">ubiE</name>
    <name evidence="7" type="ORF">BIY23_01465</name>
</gene>
<proteinExistence type="inferred from homology"/>
<dbReference type="RefSeq" id="WP_070064856.1">
    <property type="nucleotide sequence ID" value="NZ_MJMG01000001.1"/>
</dbReference>
<dbReference type="UniPathway" id="UPA00232"/>
<dbReference type="PANTHER" id="PTHR43591:SF24">
    <property type="entry name" value="2-METHOXY-6-POLYPRENYL-1,4-BENZOQUINOL METHYLASE, MITOCHONDRIAL"/>
    <property type="match status" value="1"/>
</dbReference>
<accession>A0A1E7QL42</accession>
<dbReference type="EC" id="2.1.1.163" evidence="6"/>
<dbReference type="HAMAP" id="MF_01813">
    <property type="entry name" value="MenG_UbiE_methyltr"/>
    <property type="match status" value="1"/>
</dbReference>
<dbReference type="NCBIfam" id="TIGR01934">
    <property type="entry name" value="MenG_MenH_UbiE"/>
    <property type="match status" value="1"/>
</dbReference>
<dbReference type="OrthoDB" id="9808140at2"/>
<comment type="caution">
    <text evidence="7">The sequence shown here is derived from an EMBL/GenBank/DDBJ whole genome shotgun (WGS) entry which is preliminary data.</text>
</comment>
<evidence type="ECO:0000256" key="6">
    <source>
        <dbReference type="HAMAP-Rule" id="MF_01813"/>
    </source>
</evidence>
<dbReference type="GO" id="GO:0009234">
    <property type="term" value="P:menaquinone biosynthetic process"/>
    <property type="evidence" value="ECO:0007669"/>
    <property type="project" value="UniProtKB-UniRule"/>
</dbReference>
<feature type="binding site" evidence="6">
    <location>
        <position position="56"/>
    </location>
    <ligand>
        <name>S-adenosyl-L-methionine</name>
        <dbReference type="ChEBI" id="CHEBI:59789"/>
    </ligand>
</feature>
<evidence type="ECO:0000313" key="7">
    <source>
        <dbReference type="EMBL" id="OEY87201.1"/>
    </source>
</evidence>
<dbReference type="NCBIfam" id="NF001244">
    <property type="entry name" value="PRK00216.1-5"/>
    <property type="match status" value="1"/>
</dbReference>
<feature type="binding site" evidence="6">
    <location>
        <begin position="103"/>
        <end position="104"/>
    </location>
    <ligand>
        <name>S-adenosyl-L-methionine</name>
        <dbReference type="ChEBI" id="CHEBI:59789"/>
    </ligand>
</feature>
<dbReference type="PROSITE" id="PS51608">
    <property type="entry name" value="SAM_MT_UBIE"/>
    <property type="match status" value="1"/>
</dbReference>
<dbReference type="Proteomes" id="UP000175679">
    <property type="component" value="Unassembled WGS sequence"/>
</dbReference>
<keyword evidence="4 6" id="KW-0831">Ubiquinone biosynthesis</keyword>
<dbReference type="GO" id="GO:0009060">
    <property type="term" value="P:aerobic respiration"/>
    <property type="evidence" value="ECO:0007669"/>
    <property type="project" value="UniProtKB-UniRule"/>
</dbReference>
<dbReference type="InterPro" id="IPR004033">
    <property type="entry name" value="UbiE/COQ5_MeTrFase"/>
</dbReference>
<evidence type="ECO:0000256" key="4">
    <source>
        <dbReference type="ARBA" id="ARBA00022688"/>
    </source>
</evidence>
<comment type="similarity">
    <text evidence="6">Belongs to the class I-like SAM-binding methyltransferase superfamily. MenG/UbiE family.</text>
</comment>
<dbReference type="PANTHER" id="PTHR43591">
    <property type="entry name" value="METHYLTRANSFERASE"/>
    <property type="match status" value="1"/>
</dbReference>
<dbReference type="AlphaFoldDB" id="A0A1E7QL42"/>
<comment type="function">
    <text evidence="6">Methyltransferase required for the conversion of demethylmenaquinol (DMKH2) to menaquinol (MKH2) and the conversion of 2-polyprenyl-6-methoxy-1,4-benzoquinol (DDMQH2) to 2-polyprenyl-3-methyl-6-methoxy-1,4-benzoquinol (DMQH2).</text>
</comment>
<dbReference type="EMBL" id="MJMG01000001">
    <property type="protein sequence ID" value="OEY87201.1"/>
    <property type="molecule type" value="Genomic_DNA"/>
</dbReference>
<dbReference type="PROSITE" id="PS01183">
    <property type="entry name" value="UBIE_1"/>
    <property type="match status" value="1"/>
</dbReference>
<dbReference type="SUPFAM" id="SSF53335">
    <property type="entry name" value="S-adenosyl-L-methionine-dependent methyltransferases"/>
    <property type="match status" value="1"/>
</dbReference>
<dbReference type="GO" id="GO:0032259">
    <property type="term" value="P:methylation"/>
    <property type="evidence" value="ECO:0007669"/>
    <property type="project" value="UniProtKB-KW"/>
</dbReference>
<keyword evidence="8" id="KW-1185">Reference proteome</keyword>
<comment type="caution">
    <text evidence="6">Lacks conserved residue(s) required for the propagation of feature annotation.</text>
</comment>
<dbReference type="Pfam" id="PF01209">
    <property type="entry name" value="Ubie_methyltran"/>
    <property type="match status" value="1"/>
</dbReference>
<evidence type="ECO:0000256" key="1">
    <source>
        <dbReference type="ARBA" id="ARBA00022428"/>
    </source>
</evidence>
<evidence type="ECO:0000256" key="5">
    <source>
        <dbReference type="ARBA" id="ARBA00022691"/>
    </source>
</evidence>
<keyword evidence="3 6" id="KW-0808">Transferase</keyword>
<comment type="pathway">
    <text evidence="6">Cofactor biosynthesis; ubiquinone biosynthesis.</text>
</comment>
<name>A0A1E7QL42_WOLPI</name>
<comment type="catalytic activity">
    <reaction evidence="6">
        <text>a 2-demethylmenaquinol + S-adenosyl-L-methionine = a menaquinol + S-adenosyl-L-homocysteine + H(+)</text>
        <dbReference type="Rhea" id="RHEA:42640"/>
        <dbReference type="Rhea" id="RHEA-COMP:9539"/>
        <dbReference type="Rhea" id="RHEA-COMP:9563"/>
        <dbReference type="ChEBI" id="CHEBI:15378"/>
        <dbReference type="ChEBI" id="CHEBI:18151"/>
        <dbReference type="ChEBI" id="CHEBI:55437"/>
        <dbReference type="ChEBI" id="CHEBI:57856"/>
        <dbReference type="ChEBI" id="CHEBI:59789"/>
        <dbReference type="EC" id="2.1.1.163"/>
    </reaction>
</comment>
<evidence type="ECO:0000256" key="3">
    <source>
        <dbReference type="ARBA" id="ARBA00022679"/>
    </source>
</evidence>
<dbReference type="CDD" id="cd02440">
    <property type="entry name" value="AdoMet_MTases"/>
    <property type="match status" value="1"/>
</dbReference>
<protein>
    <recommendedName>
        <fullName evidence="6">Ubiquinone/menaquinone biosynthesis C-methyltransferase UbiE</fullName>
        <ecNumber evidence="6">2.1.1.163</ecNumber>
        <ecNumber evidence="6">2.1.1.201</ecNumber>
    </recommendedName>
    <alternativeName>
        <fullName evidence="6">2-methoxy-6-polyprenyl-1,4-benzoquinol methylase</fullName>
    </alternativeName>
    <alternativeName>
        <fullName evidence="6">Demethylmenaquinone methyltransferase</fullName>
    </alternativeName>
</protein>
<dbReference type="GO" id="GO:0043770">
    <property type="term" value="F:demethylmenaquinone methyltransferase activity"/>
    <property type="evidence" value="ECO:0007669"/>
    <property type="project" value="UniProtKB-UniRule"/>
</dbReference>
<reference evidence="7 8" key="1">
    <citation type="submission" date="2016-09" db="EMBL/GenBank/DDBJ databases">
        <title>Genomic evidence for plant-parasitic nematodes as the earliest Wolbachia hosts.</title>
        <authorList>
            <person name="Brown A.M."/>
            <person name="Wasala S.K."/>
            <person name="Howe D.K."/>
            <person name="Peetz A.B."/>
            <person name="Zasada I.A."/>
            <person name="Denver D.R."/>
        </authorList>
    </citation>
    <scope>NUCLEOTIDE SEQUENCE [LARGE SCALE GENOMIC DNA]</scope>
    <source>
        <strain evidence="8">wPpe</strain>
    </source>
</reference>
<dbReference type="Gene3D" id="3.40.50.150">
    <property type="entry name" value="Vaccinia Virus protein VP39"/>
    <property type="match status" value="1"/>
</dbReference>
<dbReference type="InterPro" id="IPR029063">
    <property type="entry name" value="SAM-dependent_MTases_sf"/>
</dbReference>
<dbReference type="UniPathway" id="UPA00079">
    <property type="reaction ID" value="UER00169"/>
</dbReference>